<keyword evidence="1" id="KW-0472">Membrane</keyword>
<keyword evidence="3" id="KW-0813">Transport</keyword>
<dbReference type="Proteomes" id="UP001197974">
    <property type="component" value="Chromosome"/>
</dbReference>
<proteinExistence type="predicted"/>
<feature type="transmembrane region" description="Helical" evidence="1">
    <location>
        <begin position="12"/>
        <end position="38"/>
    </location>
</feature>
<gene>
    <name evidence="3" type="ORF">LC087_00005</name>
</gene>
<keyword evidence="3" id="KW-0407">Ion channel</keyword>
<accession>A0ABY9JWM1</accession>
<feature type="transmembrane region" description="Helical" evidence="1">
    <location>
        <begin position="84"/>
        <end position="104"/>
    </location>
</feature>
<protein>
    <submittedName>
        <fullName evidence="3">Potassium channel family protein</fullName>
    </submittedName>
</protein>
<dbReference type="RefSeq" id="WP_306019793.1">
    <property type="nucleotide sequence ID" value="NZ_CP129013.1"/>
</dbReference>
<evidence type="ECO:0000259" key="2">
    <source>
        <dbReference type="Pfam" id="PF07885"/>
    </source>
</evidence>
<sequence length="106" mass="11921">MFWKASNEYQMLSVQMIGIFMNIYLSLVLFFGIVYAILNENGFPILMEQGLLLKGDFVERLKTAIYFSAVTLFSVGYGDITPVGIGRLLAVVQALIGYLLPTIFRI</sequence>
<evidence type="ECO:0000313" key="4">
    <source>
        <dbReference type="Proteomes" id="UP001197974"/>
    </source>
</evidence>
<keyword evidence="1" id="KW-1133">Transmembrane helix</keyword>
<dbReference type="GO" id="GO:0034220">
    <property type="term" value="P:monoatomic ion transmembrane transport"/>
    <property type="evidence" value="ECO:0007669"/>
    <property type="project" value="UniProtKB-KW"/>
</dbReference>
<reference evidence="3 4" key="1">
    <citation type="submission" date="2023-06" db="EMBL/GenBank/DDBJ databases">
        <title>Five Gram-positive bacteria isolated from mangrove sediments in Shenzhen, Guangdong, China.</title>
        <authorList>
            <person name="Yu S."/>
            <person name="Zheng W."/>
            <person name="Huang Y."/>
        </authorList>
    </citation>
    <scope>NUCLEOTIDE SEQUENCE [LARGE SCALE GENOMIC DNA]</scope>
    <source>
        <strain evidence="3 4">SaN35-3</strain>
    </source>
</reference>
<keyword evidence="3" id="KW-0406">Ion transport</keyword>
<evidence type="ECO:0000256" key="1">
    <source>
        <dbReference type="SAM" id="Phobius"/>
    </source>
</evidence>
<dbReference type="Pfam" id="PF07885">
    <property type="entry name" value="Ion_trans_2"/>
    <property type="match status" value="1"/>
</dbReference>
<keyword evidence="4" id="KW-1185">Reference proteome</keyword>
<dbReference type="Gene3D" id="1.10.287.70">
    <property type="match status" value="1"/>
</dbReference>
<dbReference type="EMBL" id="CP129013">
    <property type="protein sequence ID" value="WLR42693.1"/>
    <property type="molecule type" value="Genomic_DNA"/>
</dbReference>
<organism evidence="3 4">
    <name type="scientific">Bacillus carboniphilus</name>
    <dbReference type="NCBI Taxonomy" id="86663"/>
    <lineage>
        <taxon>Bacteria</taxon>
        <taxon>Bacillati</taxon>
        <taxon>Bacillota</taxon>
        <taxon>Bacilli</taxon>
        <taxon>Bacillales</taxon>
        <taxon>Bacillaceae</taxon>
        <taxon>Bacillus</taxon>
    </lineage>
</organism>
<name>A0ABY9JWM1_9BACI</name>
<feature type="domain" description="Potassium channel" evidence="2">
    <location>
        <begin position="24"/>
        <end position="104"/>
    </location>
</feature>
<dbReference type="SUPFAM" id="SSF81324">
    <property type="entry name" value="Voltage-gated potassium channels"/>
    <property type="match status" value="1"/>
</dbReference>
<dbReference type="InterPro" id="IPR013099">
    <property type="entry name" value="K_chnl_dom"/>
</dbReference>
<evidence type="ECO:0000313" key="3">
    <source>
        <dbReference type="EMBL" id="WLR42693.1"/>
    </source>
</evidence>
<keyword evidence="1" id="KW-0812">Transmembrane</keyword>